<dbReference type="Gene3D" id="1.25.10.10">
    <property type="entry name" value="Leucine-rich Repeat Variant"/>
    <property type="match status" value="1"/>
</dbReference>
<dbReference type="Proteomes" id="UP001333110">
    <property type="component" value="Unassembled WGS sequence"/>
</dbReference>
<evidence type="ECO:0000259" key="3">
    <source>
        <dbReference type="Pfam" id="PF23221"/>
    </source>
</evidence>
<keyword evidence="5" id="KW-1185">Reference proteome</keyword>
<evidence type="ECO:0008006" key="6">
    <source>
        <dbReference type="Google" id="ProtNLM"/>
    </source>
</evidence>
<organism evidence="4 5">
    <name type="scientific">Mycteria americana</name>
    <name type="common">Wood stork</name>
    <dbReference type="NCBI Taxonomy" id="33587"/>
    <lineage>
        <taxon>Eukaryota</taxon>
        <taxon>Metazoa</taxon>
        <taxon>Chordata</taxon>
        <taxon>Craniata</taxon>
        <taxon>Vertebrata</taxon>
        <taxon>Euteleostomi</taxon>
        <taxon>Archelosauria</taxon>
        <taxon>Archosauria</taxon>
        <taxon>Dinosauria</taxon>
        <taxon>Saurischia</taxon>
        <taxon>Theropoda</taxon>
        <taxon>Coelurosauria</taxon>
        <taxon>Aves</taxon>
        <taxon>Neognathae</taxon>
        <taxon>Neoaves</taxon>
        <taxon>Aequornithes</taxon>
        <taxon>Ciconiiformes</taxon>
        <taxon>Ciconiidae</taxon>
        <taxon>Mycteria</taxon>
    </lineage>
</organism>
<dbReference type="InterPro" id="IPR011989">
    <property type="entry name" value="ARM-like"/>
</dbReference>
<dbReference type="Pfam" id="PF23221">
    <property type="entry name" value="HEAT_MROH2B_1st"/>
    <property type="match status" value="1"/>
</dbReference>
<evidence type="ECO:0000313" key="5">
    <source>
        <dbReference type="Proteomes" id="UP001333110"/>
    </source>
</evidence>
<gene>
    <name evidence="4" type="ORF">QYF61_027678</name>
</gene>
<dbReference type="AlphaFoldDB" id="A0AAN7MZ54"/>
<dbReference type="PANTHER" id="PTHR23120">
    <property type="entry name" value="MAESTRO-RELATED HEAT DOMAIN-CONTAINING"/>
    <property type="match status" value="1"/>
</dbReference>
<accession>A0AAN7MZ54</accession>
<comment type="caution">
    <text evidence="4">The sequence shown here is derived from an EMBL/GenBank/DDBJ whole genome shotgun (WGS) entry which is preliminary data.</text>
</comment>
<dbReference type="InterPro" id="IPR056282">
    <property type="entry name" value="MROH2B-like_N_HEAT"/>
</dbReference>
<proteinExistence type="predicted"/>
<evidence type="ECO:0000256" key="1">
    <source>
        <dbReference type="ARBA" id="ARBA00022737"/>
    </source>
</evidence>
<feature type="non-terminal residue" evidence="4">
    <location>
        <position position="1196"/>
    </location>
</feature>
<evidence type="ECO:0000313" key="4">
    <source>
        <dbReference type="EMBL" id="KAK4806677.1"/>
    </source>
</evidence>
<feature type="domain" description="MROH2B-like HEAT-repeats" evidence="2">
    <location>
        <begin position="401"/>
        <end position="971"/>
    </location>
</feature>
<name>A0AAN7MZ54_MYCAM</name>
<protein>
    <recommendedName>
        <fullName evidence="6">Maestro heat-like repeat-containing protein family member 2B</fullName>
    </recommendedName>
</protein>
<dbReference type="SUPFAM" id="SSF48371">
    <property type="entry name" value="ARM repeat"/>
    <property type="match status" value="1"/>
</dbReference>
<dbReference type="GO" id="GO:0005737">
    <property type="term" value="C:cytoplasm"/>
    <property type="evidence" value="ECO:0007669"/>
    <property type="project" value="TreeGrafter"/>
</dbReference>
<evidence type="ECO:0000259" key="2">
    <source>
        <dbReference type="Pfam" id="PF23210"/>
    </source>
</evidence>
<dbReference type="InterPro" id="IPR016024">
    <property type="entry name" value="ARM-type_fold"/>
</dbReference>
<dbReference type="Pfam" id="PF23210">
    <property type="entry name" value="HEAT_Maestro_2"/>
    <property type="match status" value="1"/>
</dbReference>
<dbReference type="EMBL" id="JAUNZN010000036">
    <property type="protein sequence ID" value="KAK4806677.1"/>
    <property type="molecule type" value="Genomic_DNA"/>
</dbReference>
<dbReference type="PANTHER" id="PTHR23120:SF44">
    <property type="entry name" value="MAESTRO HEAT-LIKE REPEAT-CONTAINING PROTEIN FAMILY MEMBER 1"/>
    <property type="match status" value="1"/>
</dbReference>
<keyword evidence="1" id="KW-0677">Repeat</keyword>
<dbReference type="InterPro" id="IPR045206">
    <property type="entry name" value="Maestro_heat-like_prot"/>
</dbReference>
<sequence length="1196" mass="131725">MRSDFLSSRMAFCPGGIDLPVWLSASVRDAAEDLAVPRGSPARCLQLVPRACVTEMIWGAAGLSRGCLGTRAKQIPSLPFVVCPQGDRVETYRELEGVLQGDNGCLTSGVVNRLIAEASSDMRAAQGVTGDVKTAASDVLVALARSHFHFVMSELQSHLKAMGKVPDEIVLLTLGKMARSYALRCIPFVGMTLLALRGMLSRVGSGRILHAVCSVLEQWSKGVRAYFGNPEQCPFPRKGVAPFCEAIYPVFHYAVVNWLDCKEEEDKQAVLGAVAAMMGVLLHEEQHQEHAWEQLLWLLHQYQEVRDTSQVTKSLSYVLEMLEGVQTPAPQGTALAISTTVHRQLSDVTKEPGPAHKAVLLRCIVLQGKERRLGDAPPCRGSSVPDLGGRGQLPANAECNFFPAARMYPEETVVFLTSQLSGGSEAGRVAALDLLGALAHSDAPVTREKLPQVVEAVQSVCNDPSAQVRRAVLEFIRELLSSGSQSCWAWDVVGHVFIEFSRTSGRLVAGGLFAWETQEDGALRALCVDILGSLDVSLRGMTKLLWPRLLQYVVPAQYSGMLIPLSRCLQALLWRRERAGCQEEEEELDAMESQEQAQLPAPQALLARLLVVAAAPYASGERAVAALQLLQALHGRIHRALGVVWATEIPLLLQYLEGKSKSSLESAEWEHRVLKFLRASLEPIEDKAWTVGLSQELSQQLGSSAPGSWEKLFLYKALGTALAACRDLRHVQGQVLRFLEETNLMELSESQGIISVVSHAAESHFHLVLDTVFSATFTRGWFYETSTGWKVQRQQKMERAQVIRAALMRTYSGIALRAPKEQLLTRVDDEIMGNILRLSRAKQKDLQLKLALAQSITEVSCAIQAVGDCGSFELSLKQEVTWTLLDWIKGEPWDSLVYGVFQALEELSKLRPPLSREENRSLLAVCCRSALRYPSKEQMKKGRKTVRAAVNMQLLHRSMEDLGHLIETLLEAEETSACFDDVVHVLKGWLTSNKEWERERALWVCAHVLGACKERFELTVSGDPPRALVPPSRHSRPQKGTLPNWVLGFGAPGITGQPFCLPLCPVAAQGALWAVEASGCWGCLRPLSCCSPLQRGRPCKQFGSLVGLLGTLTSDCLATSRQRAWICLGYLLQMQGEESGRFPALLSLTLPPFLAWRHRVKSTKVVPQTDEIRRLCEELTSPNSKTLVEACTKTAK</sequence>
<dbReference type="InterPro" id="IPR055408">
    <property type="entry name" value="HEAT_MROH2B-like"/>
</dbReference>
<feature type="domain" description="MROH2B-like N-terminal HEAT-repeats" evidence="3">
    <location>
        <begin position="85"/>
        <end position="278"/>
    </location>
</feature>
<reference evidence="4 5" key="1">
    <citation type="journal article" date="2023" name="J. Hered.">
        <title>Chromosome-level genome of the wood stork (Mycteria americana) provides insight into avian chromosome evolution.</title>
        <authorList>
            <person name="Flamio R. Jr."/>
            <person name="Ramstad K.M."/>
        </authorList>
    </citation>
    <scope>NUCLEOTIDE SEQUENCE [LARGE SCALE GENOMIC DNA]</scope>
    <source>
        <strain evidence="4">JAX WOST 10</strain>
    </source>
</reference>